<proteinExistence type="predicted"/>
<sequence length="1533" mass="173289">MAAIYSGIHLKLKGSRTQWEDKLKLARFAWISHQCFLPNKEQVLLDWVSHSLIGYYNKKLELSQSVLGELWAYLDDILHSKKLQNLTKERKNISLRFAVAQVINEQILESVSPEAPVKLSTLLSCCQGILSSSMLSVIYTTKNELMVDLLNKLSLLACSELKSQDAVLRPQLFEVLLLTLDHYMLVQRQQTNPNRIFRQVTAQLFQPCLLLRHLLTTRAWAAEDNSTVRHHLSKEIRNKIDVLLHTGIFLPDHFSSYKQELLPAKEATGVKRGPVTKALLTPVHVILTKLSDTEFYDPSLHFAVKANSLPLLYKISLDSYCKGGANQLVGFYMFSRFVTCLGLSREKDSVEIFNKSDWSLALLALENLLISTLSSDIYNVAVDRLQDGEAQFHFYRDVAQLLLNHPQQSIPAWYRCLKGLISLSHLIVEPELDKLVSSAWVDADCKDARVQKSQDTLLSTLLQTYTKLRQLPRLFEELLSVICRPAADELRQPVFSAGLLRKLCECLLELPPNQVLEICNMIIEKCQSNLIPDVDGKDNIALKLLSLSVLLHSVMFNMKSLDSTTPVPIVHRSQRLMGGMLDEILRPLLLLLLKGHSLEAFWLHKVCEATLLFCYTWVEMNTIFQIHCSKYISPVGPVEEWDCRILFPGLSLEDCCRISNITSMCGSMSQLLLELLSLQKMKKILVQTDFSKDANIEASLRKAASYIVQSRRGSLCQANTELWNRQISRVDDSTYPVAHWFLVTSNLAVMMPFLSEEDLSYIADLVLSTVLLQDVSIGLDDQETCLSVSTISRHLLNSVLLPEMPTLHSAFIQCLLKRFISFLCTCEEGVTSQVLQYLEENDAIWEGDQKKDCMSETICKTEEASPSWKRMESAAQVILTSAKVCSQMTISGSQFESLMDLLSVMGALKPDGMAPADQSRCFLLLLFIATNLKPSFDCEAVKTIEQLNETYLLLTSLQSGRNFGSVLKVLHASDILEAVMASLFSLCSKGLSSSIENPAWLHFLKTVQNFLKGLMQVIIERKNSTLLNLEEFTSFLLKCDVSREMKSGQPLETWSPGAGQLLVTALTTLCQMIISCLDQYKKNKQMVETLTHLLEEVAIILGPVLQSYMKSKYCSRLGQAFFVNSVTVLLEAELTRRSHRTTEGDDAPKEQLRYAALYKCFNQQLMKELSSSERPLEFLMSALCFMKVFCSSAVKTRDRRLDKIIISIVLSLRKLLSALWISANDICSLETYLKNLIAQLTASCTTEQFYIIMKLIAEGLEATNIWKGNHRDVRSAVTLIRLLVSCPLQGDCEKAFWFTAPQMITALVFLIKEASKELALTSLLTVPALETLTVLLQQGEGIISNPHHVTQTFSALLSVPLDRIPVEDCYSVFHATHEVLFSVIQCHPKVMLKAAPSFLNCFYRLVVCVMHQGRQKGDGEKGSTAEFEVILKCAQLAERMYTHIASKTEEFTVFSSFIVAQYVNELQKVTLHPEVKKHLTEGMYQILDLCIEQDIKFLNTSLQMGVKEVFKELYSNYTRYHKSQRQGEEKYTA</sequence>
<dbReference type="InterPro" id="IPR018849">
    <property type="entry name" value="Urb2/Npa2_C"/>
</dbReference>
<dbReference type="EMBL" id="JAGXEW010000005">
    <property type="protein sequence ID" value="KAK1171363.1"/>
    <property type="molecule type" value="Genomic_DNA"/>
</dbReference>
<dbReference type="GO" id="GO:0005730">
    <property type="term" value="C:nucleolus"/>
    <property type="evidence" value="ECO:0007669"/>
    <property type="project" value="TreeGrafter"/>
</dbReference>
<name>A0AAD8GBM2_ACIOX</name>
<comment type="caution">
    <text evidence="2">The sequence shown here is derived from an EMBL/GenBank/DDBJ whole genome shotgun (WGS) entry which is preliminary data.</text>
</comment>
<evidence type="ECO:0000313" key="3">
    <source>
        <dbReference type="Proteomes" id="UP001230051"/>
    </source>
</evidence>
<keyword evidence="3" id="KW-1185">Reference proteome</keyword>
<dbReference type="InterPro" id="IPR052609">
    <property type="entry name" value="Ribosome_Biogenesis_Reg"/>
</dbReference>
<dbReference type="Pfam" id="PF10441">
    <property type="entry name" value="Urb2"/>
    <property type="match status" value="1"/>
</dbReference>
<dbReference type="PANTHER" id="PTHR15682">
    <property type="entry name" value="UNHEALTHY RIBOSOME BIOGENESIS PROTEIN 2 HOMOLOG"/>
    <property type="match status" value="1"/>
</dbReference>
<dbReference type="PANTHER" id="PTHR15682:SF2">
    <property type="entry name" value="UNHEALTHY RIBOSOME BIOGENESIS PROTEIN 2 HOMOLOG"/>
    <property type="match status" value="1"/>
</dbReference>
<evidence type="ECO:0000313" key="2">
    <source>
        <dbReference type="EMBL" id="KAK1171363.1"/>
    </source>
</evidence>
<evidence type="ECO:0000259" key="1">
    <source>
        <dbReference type="Pfam" id="PF10441"/>
    </source>
</evidence>
<dbReference type="GO" id="GO:0042254">
    <property type="term" value="P:ribosome biogenesis"/>
    <property type="evidence" value="ECO:0007669"/>
    <property type="project" value="TreeGrafter"/>
</dbReference>
<protein>
    <recommendedName>
        <fullName evidence="1">Nucleolar 27S pre-rRNA processing Urb2/Npa2 C-terminal domain-containing protein</fullName>
    </recommendedName>
</protein>
<accession>A0AAD8GBM2</accession>
<organism evidence="2 3">
    <name type="scientific">Acipenser oxyrinchus oxyrinchus</name>
    <dbReference type="NCBI Taxonomy" id="40147"/>
    <lineage>
        <taxon>Eukaryota</taxon>
        <taxon>Metazoa</taxon>
        <taxon>Chordata</taxon>
        <taxon>Craniata</taxon>
        <taxon>Vertebrata</taxon>
        <taxon>Euteleostomi</taxon>
        <taxon>Actinopterygii</taxon>
        <taxon>Chondrostei</taxon>
        <taxon>Acipenseriformes</taxon>
        <taxon>Acipenseridae</taxon>
        <taxon>Acipenser</taxon>
    </lineage>
</organism>
<dbReference type="Proteomes" id="UP001230051">
    <property type="component" value="Unassembled WGS sequence"/>
</dbReference>
<gene>
    <name evidence="2" type="ORF">AOXY_G6158</name>
</gene>
<reference evidence="2" key="1">
    <citation type="submission" date="2022-02" db="EMBL/GenBank/DDBJ databases">
        <title>Atlantic sturgeon de novo genome assembly.</title>
        <authorList>
            <person name="Stock M."/>
            <person name="Klopp C."/>
            <person name="Guiguen Y."/>
            <person name="Cabau C."/>
            <person name="Parinello H."/>
            <person name="Santidrian Yebra-Pimentel E."/>
            <person name="Kuhl H."/>
            <person name="Dirks R.P."/>
            <person name="Guessner J."/>
            <person name="Wuertz S."/>
            <person name="Du K."/>
            <person name="Schartl M."/>
        </authorList>
    </citation>
    <scope>NUCLEOTIDE SEQUENCE</scope>
    <source>
        <strain evidence="2">STURGEONOMICS-FGT-2020</strain>
        <tissue evidence="2">Whole blood</tissue>
    </source>
</reference>
<feature type="domain" description="Nucleolar 27S pre-rRNA processing Urb2/Npa2 C-terminal" evidence="1">
    <location>
        <begin position="1328"/>
        <end position="1525"/>
    </location>
</feature>